<gene>
    <name evidence="2" type="ORF">Tco_0747463</name>
</gene>
<dbReference type="PANTHER" id="PTHR46524">
    <property type="entry name" value="CW-TYPE ZINC FINGER"/>
    <property type="match status" value="1"/>
</dbReference>
<dbReference type="PANTHER" id="PTHR46524:SF12">
    <property type="entry name" value="CW-TYPE DOMAIN-CONTAINING PROTEIN"/>
    <property type="match status" value="1"/>
</dbReference>
<sequence length="243" mass="27379">MAKKKPLIKGNGMKIKLSVSRESSVDKSHEKNLNATSSRKDLESERFQFGATSSSSKVSGSFRRASLKEVKGSPVGTVSSSPLKAPNLDKLSPAAGRTISRKAHAKSNVWPKVPRIDGSGVSNVDTDYQFAERLQAGEQEELLVDERAKLFQQLLKARRKHFAAKRAEEKRNKPLTKAQKRKIMCNYLKNMEGHKLKDLKLKDFDVIQTMFDKAFKRVNTFDDFRLELLEGEGKEEGKAKRVE</sequence>
<comment type="caution">
    <text evidence="2">The sequence shown here is derived from an EMBL/GenBank/DDBJ whole genome shotgun (WGS) entry which is preliminary data.</text>
</comment>
<protein>
    <submittedName>
        <fullName evidence="2">Uncharacterized protein</fullName>
    </submittedName>
</protein>
<evidence type="ECO:0000313" key="3">
    <source>
        <dbReference type="Proteomes" id="UP001151760"/>
    </source>
</evidence>
<dbReference type="InterPro" id="IPR055300">
    <property type="entry name" value="CWZF3/5/7"/>
</dbReference>
<accession>A0ABQ4YVL0</accession>
<keyword evidence="3" id="KW-1185">Reference proteome</keyword>
<feature type="compositionally biased region" description="Basic and acidic residues" evidence="1">
    <location>
        <begin position="23"/>
        <end position="46"/>
    </location>
</feature>
<dbReference type="Proteomes" id="UP001151760">
    <property type="component" value="Unassembled WGS sequence"/>
</dbReference>
<feature type="region of interest" description="Disordered" evidence="1">
    <location>
        <begin position="1"/>
        <end position="107"/>
    </location>
</feature>
<name>A0ABQ4YVL0_9ASTR</name>
<proteinExistence type="predicted"/>
<evidence type="ECO:0000313" key="2">
    <source>
        <dbReference type="EMBL" id="GJS80922.1"/>
    </source>
</evidence>
<reference evidence="2" key="1">
    <citation type="journal article" date="2022" name="Int. J. Mol. Sci.">
        <title>Draft Genome of Tanacetum Coccineum: Genomic Comparison of Closely Related Tanacetum-Family Plants.</title>
        <authorList>
            <person name="Yamashiro T."/>
            <person name="Shiraishi A."/>
            <person name="Nakayama K."/>
            <person name="Satake H."/>
        </authorList>
    </citation>
    <scope>NUCLEOTIDE SEQUENCE</scope>
</reference>
<organism evidence="2 3">
    <name type="scientific">Tanacetum coccineum</name>
    <dbReference type="NCBI Taxonomy" id="301880"/>
    <lineage>
        <taxon>Eukaryota</taxon>
        <taxon>Viridiplantae</taxon>
        <taxon>Streptophyta</taxon>
        <taxon>Embryophyta</taxon>
        <taxon>Tracheophyta</taxon>
        <taxon>Spermatophyta</taxon>
        <taxon>Magnoliopsida</taxon>
        <taxon>eudicotyledons</taxon>
        <taxon>Gunneridae</taxon>
        <taxon>Pentapetalae</taxon>
        <taxon>asterids</taxon>
        <taxon>campanulids</taxon>
        <taxon>Asterales</taxon>
        <taxon>Asteraceae</taxon>
        <taxon>Asteroideae</taxon>
        <taxon>Anthemideae</taxon>
        <taxon>Anthemidinae</taxon>
        <taxon>Tanacetum</taxon>
    </lineage>
</organism>
<feature type="compositionally biased region" description="Low complexity" evidence="1">
    <location>
        <begin position="49"/>
        <end position="64"/>
    </location>
</feature>
<dbReference type="EMBL" id="BQNB010010708">
    <property type="protein sequence ID" value="GJS80922.1"/>
    <property type="molecule type" value="Genomic_DNA"/>
</dbReference>
<evidence type="ECO:0000256" key="1">
    <source>
        <dbReference type="SAM" id="MobiDB-lite"/>
    </source>
</evidence>
<reference evidence="2" key="2">
    <citation type="submission" date="2022-01" db="EMBL/GenBank/DDBJ databases">
        <authorList>
            <person name="Yamashiro T."/>
            <person name="Shiraishi A."/>
            <person name="Satake H."/>
            <person name="Nakayama K."/>
        </authorList>
    </citation>
    <scope>NUCLEOTIDE SEQUENCE</scope>
</reference>